<dbReference type="GO" id="GO:0000243">
    <property type="term" value="C:commitment complex"/>
    <property type="evidence" value="ECO:0007669"/>
    <property type="project" value="TreeGrafter"/>
</dbReference>
<keyword evidence="9" id="KW-1185">Reference proteome</keyword>
<dbReference type="GO" id="GO:0030627">
    <property type="term" value="F:pre-mRNA 5'-splice site binding"/>
    <property type="evidence" value="ECO:0007669"/>
    <property type="project" value="TreeGrafter"/>
</dbReference>
<reference evidence="9" key="1">
    <citation type="submission" date="2022-10" db="EMBL/GenBank/DDBJ databases">
        <title>Genome assembly of Pristionchus species.</title>
        <authorList>
            <person name="Yoshida K."/>
            <person name="Sommer R.J."/>
        </authorList>
    </citation>
    <scope>NUCLEOTIDE SEQUENCE [LARGE SCALE GENOMIC DNA]</scope>
    <source>
        <strain evidence="9">RS5460</strain>
    </source>
</reference>
<evidence type="ECO:0000313" key="8">
    <source>
        <dbReference type="EMBL" id="GMR59027.1"/>
    </source>
</evidence>
<evidence type="ECO:0000256" key="5">
    <source>
        <dbReference type="ARBA" id="ARBA00023242"/>
    </source>
</evidence>
<keyword evidence="5" id="KW-0539">Nucleus</keyword>
<dbReference type="InterPro" id="IPR003107">
    <property type="entry name" value="HAT"/>
</dbReference>
<evidence type="ECO:0000256" key="7">
    <source>
        <dbReference type="SAM" id="MobiDB-lite"/>
    </source>
</evidence>
<keyword evidence="2" id="KW-0507">mRNA processing</keyword>
<dbReference type="Pfam" id="PF23240">
    <property type="entry name" value="HAT_PRP39_N"/>
    <property type="match status" value="1"/>
</dbReference>
<dbReference type="InterPro" id="IPR011990">
    <property type="entry name" value="TPR-like_helical_dom_sf"/>
</dbReference>
<dbReference type="SUPFAM" id="SSF48452">
    <property type="entry name" value="TPR-like"/>
    <property type="match status" value="1"/>
</dbReference>
<dbReference type="Gene3D" id="1.25.40.10">
    <property type="entry name" value="Tetratricopeptide repeat domain"/>
    <property type="match status" value="2"/>
</dbReference>
<feature type="region of interest" description="Disordered" evidence="7">
    <location>
        <begin position="1"/>
        <end position="53"/>
    </location>
</feature>
<comment type="subcellular location">
    <subcellularLocation>
        <location evidence="1">Nucleus</location>
    </subcellularLocation>
</comment>
<feature type="compositionally biased region" description="Basic residues" evidence="7">
    <location>
        <begin position="10"/>
        <end position="40"/>
    </location>
</feature>
<evidence type="ECO:0000256" key="3">
    <source>
        <dbReference type="ARBA" id="ARBA00022737"/>
    </source>
</evidence>
<dbReference type="PANTHER" id="PTHR17204">
    <property type="entry name" value="PRE-MRNA PROCESSING PROTEIN PRP39-RELATED"/>
    <property type="match status" value="1"/>
</dbReference>
<dbReference type="GO" id="GO:0005685">
    <property type="term" value="C:U1 snRNP"/>
    <property type="evidence" value="ECO:0007669"/>
    <property type="project" value="TreeGrafter"/>
</dbReference>
<feature type="non-terminal residue" evidence="8">
    <location>
        <position position="605"/>
    </location>
</feature>
<evidence type="ECO:0000256" key="1">
    <source>
        <dbReference type="ARBA" id="ARBA00004123"/>
    </source>
</evidence>
<dbReference type="PANTHER" id="PTHR17204:SF5">
    <property type="entry name" value="PRE-MRNA-PROCESSING FACTOR 39"/>
    <property type="match status" value="1"/>
</dbReference>
<feature type="non-terminal residue" evidence="8">
    <location>
        <position position="1"/>
    </location>
</feature>
<proteinExistence type="inferred from homology"/>
<evidence type="ECO:0000256" key="4">
    <source>
        <dbReference type="ARBA" id="ARBA00023187"/>
    </source>
</evidence>
<dbReference type="GO" id="GO:0071004">
    <property type="term" value="C:U2-type prespliceosome"/>
    <property type="evidence" value="ECO:0007669"/>
    <property type="project" value="TreeGrafter"/>
</dbReference>
<dbReference type="SMART" id="SM00386">
    <property type="entry name" value="HAT"/>
    <property type="match status" value="4"/>
</dbReference>
<organism evidence="8 9">
    <name type="scientific">Pristionchus mayeri</name>
    <dbReference type="NCBI Taxonomy" id="1317129"/>
    <lineage>
        <taxon>Eukaryota</taxon>
        <taxon>Metazoa</taxon>
        <taxon>Ecdysozoa</taxon>
        <taxon>Nematoda</taxon>
        <taxon>Chromadorea</taxon>
        <taxon>Rhabditida</taxon>
        <taxon>Rhabditina</taxon>
        <taxon>Diplogasteromorpha</taxon>
        <taxon>Diplogasteroidea</taxon>
        <taxon>Neodiplogasteridae</taxon>
        <taxon>Pristionchus</taxon>
    </lineage>
</organism>
<dbReference type="Pfam" id="PF23241">
    <property type="entry name" value="HAT_PRP39_C"/>
    <property type="match status" value="1"/>
</dbReference>
<sequence length="605" mass="71700">RLMESGRLERRMRRRRSRSPSRSRSRSRSRSPRRRVKRERRSPEVKREMDLDHVGNEGLPKDIEIFESFAEKNSSLKRIMNKFDWDYDDANMWMETMKELEKEGATMDVMRAAFSEVLDRWPYCYGYWCKWATIEAKIDALKAFEVFEYAVNTFPLSVDLWLAYIRFMRTELMKRSDGLEGIQRLNARALMTVGKEWRSLPVWKEVIAFETSIGNPLAVTIVLDNMISTPMEGMADAWELVMNHFERTPLKDLLKPMERNEVESECLKNVTNIDEEGCKMRALDRRHSIYEETRRRANEMTVFESKVKRHYFHWKPLERGQLINWKKYLEWMCDHSEGREEDCILTFERALIPCALYDEFWLMYAEYRESRGELEMAKGILERAHRVHCKRSVNIAISLASLLETMDLDFEATEALLKYDMNYPGNLLIYNRYLSIIKRREARCGGECVHEKGVAETYECLIRNAVLPYANHNIRYISHKVKENDRLNISSYYSMRYSRYLRKVKGQSKMAMKVLKTAISNDPTNETLYHALIDLHYEKYPLDIQSIKESFDLCLKSSMTPLGVKVRMSQCKIELFEEIGTCPREMREFTSSHRELMASRGEKEL</sequence>
<dbReference type="EMBL" id="BTRK01000006">
    <property type="protein sequence ID" value="GMR59027.1"/>
    <property type="molecule type" value="Genomic_DNA"/>
</dbReference>
<comment type="similarity">
    <text evidence="6">Belongs to the PRP39 family.</text>
</comment>
<dbReference type="Proteomes" id="UP001328107">
    <property type="component" value="Unassembled WGS sequence"/>
</dbReference>
<gene>
    <name evidence="8" type="ORF">PMAYCL1PPCAC_29222</name>
</gene>
<keyword evidence="4" id="KW-0508">mRNA splicing</keyword>
<keyword evidence="3" id="KW-0677">Repeat</keyword>
<name>A0AAN5DAI6_9BILA</name>
<dbReference type="GO" id="GO:0000395">
    <property type="term" value="P:mRNA 5'-splice site recognition"/>
    <property type="evidence" value="ECO:0007669"/>
    <property type="project" value="TreeGrafter"/>
</dbReference>
<accession>A0AAN5DAI6</accession>
<comment type="caution">
    <text evidence="8">The sequence shown here is derived from an EMBL/GenBank/DDBJ whole genome shotgun (WGS) entry which is preliminary data.</text>
</comment>
<protein>
    <recommendedName>
        <fullName evidence="10">Suppressor of forked domain-containing protein</fullName>
    </recommendedName>
</protein>
<evidence type="ECO:0000256" key="6">
    <source>
        <dbReference type="ARBA" id="ARBA00038019"/>
    </source>
</evidence>
<dbReference type="AlphaFoldDB" id="A0AAN5DAI6"/>
<dbReference type="InterPro" id="IPR059164">
    <property type="entry name" value="HAT_PRP39_C"/>
</dbReference>
<evidence type="ECO:0008006" key="10">
    <source>
        <dbReference type="Google" id="ProtNLM"/>
    </source>
</evidence>
<evidence type="ECO:0000256" key="2">
    <source>
        <dbReference type="ARBA" id="ARBA00022664"/>
    </source>
</evidence>
<feature type="compositionally biased region" description="Basic and acidic residues" evidence="7">
    <location>
        <begin position="41"/>
        <end position="53"/>
    </location>
</feature>
<evidence type="ECO:0000313" key="9">
    <source>
        <dbReference type="Proteomes" id="UP001328107"/>
    </source>
</evidence>